<feature type="domain" description="UDP-3-O-[3-hydroxymyristoyl] glucosamine N-acyltransferase non-repeat region" evidence="8">
    <location>
        <begin position="30"/>
        <end position="101"/>
    </location>
</feature>
<dbReference type="InterPro" id="IPR007691">
    <property type="entry name" value="LpxD"/>
</dbReference>
<evidence type="ECO:0000313" key="10">
    <source>
        <dbReference type="Proteomes" id="UP001199296"/>
    </source>
</evidence>
<dbReference type="InterPro" id="IPR001451">
    <property type="entry name" value="Hexapep"/>
</dbReference>
<dbReference type="GO" id="GO:0009245">
    <property type="term" value="P:lipid A biosynthetic process"/>
    <property type="evidence" value="ECO:0007669"/>
    <property type="project" value="UniProtKB-UniRule"/>
</dbReference>
<comment type="pathway">
    <text evidence="7">Bacterial outer membrane biogenesis; LPS lipid A biosynthesis.</text>
</comment>
<keyword evidence="5 7" id="KW-0443">Lipid metabolism</keyword>
<sequence>MQEEKIKDSRIKAAVLADYSDSELRGDPELLIDSARGIKECTEHSATFADSSEYLSRALNSAAALIITKAELLDNLELESFDKTFLLNDNPRRVFAQTAQLLTDRPYYTAQISKKAVIADSAELGKNISVHPGVIISANAVIADNTILAPGVIIGPNVKIGSDCLFHPGVIIERDSEIAEKVIIQSGAVIGSDGFGYASDKRGHHKIPQQGNVIIEAEVEIGANTTIDRGASGATVIKKGAKIDNLVMIAHNVEVGEESMLVGQVGIAGSTTLEKRVTLGGQAGVVGHIKLAENTTGAARAMVTSKTKPGDFISGAPAHDHKEALKEQAYLRRLPKYIKKIKELEKRIAELESE</sequence>
<dbReference type="NCBIfam" id="TIGR01853">
    <property type="entry name" value="lipid_A_lpxD"/>
    <property type="match status" value="1"/>
</dbReference>
<dbReference type="PANTHER" id="PTHR43378:SF2">
    <property type="entry name" value="UDP-3-O-ACYLGLUCOSAMINE N-ACYLTRANSFERASE 1, MITOCHONDRIAL-RELATED"/>
    <property type="match status" value="1"/>
</dbReference>
<keyword evidence="1 7" id="KW-0444">Lipid biosynthesis</keyword>
<evidence type="ECO:0000313" key="9">
    <source>
        <dbReference type="EMBL" id="MCC3144904.1"/>
    </source>
</evidence>
<dbReference type="GO" id="GO:0103118">
    <property type="term" value="F:UDP-3-O-[(3R)-3-hydroxyacyl]-glucosamine N-acyltransferase activity"/>
    <property type="evidence" value="ECO:0007669"/>
    <property type="project" value="UniProtKB-EC"/>
</dbReference>
<dbReference type="GO" id="GO:0016020">
    <property type="term" value="C:membrane"/>
    <property type="evidence" value="ECO:0007669"/>
    <property type="project" value="GOC"/>
</dbReference>
<reference evidence="9 10" key="1">
    <citation type="submission" date="2021-10" db="EMBL/GenBank/DDBJ databases">
        <authorList>
            <person name="Grouzdev D.S."/>
            <person name="Pantiukh K.S."/>
            <person name="Krutkina M.S."/>
        </authorList>
    </citation>
    <scope>NUCLEOTIDE SEQUENCE [LARGE SCALE GENOMIC DNA]</scope>
    <source>
        <strain evidence="9 10">Z-7514</strain>
    </source>
</reference>
<keyword evidence="6 7" id="KW-0012">Acyltransferase</keyword>
<keyword evidence="2 7" id="KW-0441">Lipid A biosynthesis</keyword>
<dbReference type="SUPFAM" id="SSF51161">
    <property type="entry name" value="Trimeric LpxA-like enzymes"/>
    <property type="match status" value="1"/>
</dbReference>
<dbReference type="EC" id="2.3.1.191" evidence="7"/>
<evidence type="ECO:0000256" key="3">
    <source>
        <dbReference type="ARBA" id="ARBA00022679"/>
    </source>
</evidence>
<dbReference type="Pfam" id="PF00132">
    <property type="entry name" value="Hexapep"/>
    <property type="match status" value="1"/>
</dbReference>
<dbReference type="RefSeq" id="WP_229345203.1">
    <property type="nucleotide sequence ID" value="NZ_JAJFAT010000007.1"/>
</dbReference>
<organism evidence="9 10">
    <name type="scientific">Halanaerobium polyolivorans</name>
    <dbReference type="NCBI Taxonomy" id="2886943"/>
    <lineage>
        <taxon>Bacteria</taxon>
        <taxon>Bacillati</taxon>
        <taxon>Bacillota</taxon>
        <taxon>Clostridia</taxon>
        <taxon>Halanaerobiales</taxon>
        <taxon>Halanaerobiaceae</taxon>
        <taxon>Halanaerobium</taxon>
    </lineage>
</organism>
<dbReference type="GO" id="GO:0016410">
    <property type="term" value="F:N-acyltransferase activity"/>
    <property type="evidence" value="ECO:0007669"/>
    <property type="project" value="InterPro"/>
</dbReference>
<evidence type="ECO:0000256" key="4">
    <source>
        <dbReference type="ARBA" id="ARBA00022737"/>
    </source>
</evidence>
<dbReference type="NCBIfam" id="NF002060">
    <property type="entry name" value="PRK00892.1"/>
    <property type="match status" value="1"/>
</dbReference>
<evidence type="ECO:0000256" key="5">
    <source>
        <dbReference type="ARBA" id="ARBA00023098"/>
    </source>
</evidence>
<evidence type="ECO:0000259" key="8">
    <source>
        <dbReference type="Pfam" id="PF04613"/>
    </source>
</evidence>
<proteinExistence type="inferred from homology"/>
<comment type="subunit">
    <text evidence="7">Homotrimer.</text>
</comment>
<dbReference type="Pfam" id="PF04613">
    <property type="entry name" value="LpxD"/>
    <property type="match status" value="1"/>
</dbReference>
<dbReference type="AlphaFoldDB" id="A0AAW4WZE6"/>
<dbReference type="HAMAP" id="MF_00523">
    <property type="entry name" value="LpxD"/>
    <property type="match status" value="1"/>
</dbReference>
<feature type="active site" description="Proton acceptor" evidence="7">
    <location>
        <position position="251"/>
    </location>
</feature>
<dbReference type="Gene3D" id="3.40.1390.10">
    <property type="entry name" value="MurE/MurF, N-terminal domain"/>
    <property type="match status" value="1"/>
</dbReference>
<comment type="caution">
    <text evidence="9">The sequence shown here is derived from an EMBL/GenBank/DDBJ whole genome shotgun (WGS) entry which is preliminary data.</text>
</comment>
<gene>
    <name evidence="7 9" type="primary">lpxD</name>
    <name evidence="9" type="ORF">LJ207_06170</name>
</gene>
<keyword evidence="4 7" id="KW-0677">Repeat</keyword>
<keyword evidence="10" id="KW-1185">Reference proteome</keyword>
<evidence type="ECO:0000256" key="1">
    <source>
        <dbReference type="ARBA" id="ARBA00022516"/>
    </source>
</evidence>
<dbReference type="InterPro" id="IPR020573">
    <property type="entry name" value="UDP_GlcNAc_AcTrfase_non-rep"/>
</dbReference>
<evidence type="ECO:0000256" key="2">
    <source>
        <dbReference type="ARBA" id="ARBA00022556"/>
    </source>
</evidence>
<protein>
    <recommendedName>
        <fullName evidence="7">UDP-3-O-acylglucosamine N-acyltransferase</fullName>
        <ecNumber evidence="7">2.3.1.191</ecNumber>
    </recommendedName>
</protein>
<dbReference type="PANTHER" id="PTHR43378">
    <property type="entry name" value="UDP-3-O-ACYLGLUCOSAMINE N-ACYLTRANSFERASE"/>
    <property type="match status" value="1"/>
</dbReference>
<comment type="catalytic activity">
    <reaction evidence="7">
        <text>a UDP-3-O-[(3R)-3-hydroxyacyl]-alpha-D-glucosamine + a (3R)-hydroxyacyl-[ACP] = a UDP-2-N,3-O-bis[(3R)-3-hydroxyacyl]-alpha-D-glucosamine + holo-[ACP] + H(+)</text>
        <dbReference type="Rhea" id="RHEA:53836"/>
        <dbReference type="Rhea" id="RHEA-COMP:9685"/>
        <dbReference type="Rhea" id="RHEA-COMP:9945"/>
        <dbReference type="ChEBI" id="CHEBI:15378"/>
        <dbReference type="ChEBI" id="CHEBI:64479"/>
        <dbReference type="ChEBI" id="CHEBI:78827"/>
        <dbReference type="ChEBI" id="CHEBI:137740"/>
        <dbReference type="ChEBI" id="CHEBI:137748"/>
        <dbReference type="EC" id="2.3.1.191"/>
    </reaction>
</comment>
<evidence type="ECO:0000256" key="7">
    <source>
        <dbReference type="HAMAP-Rule" id="MF_00523"/>
    </source>
</evidence>
<comment type="similarity">
    <text evidence="7">Belongs to the transferase hexapeptide repeat family. LpxD subfamily.</text>
</comment>
<name>A0AAW4WZE6_9FIRM</name>
<dbReference type="InterPro" id="IPR011004">
    <property type="entry name" value="Trimer_LpxA-like_sf"/>
</dbReference>
<dbReference type="EMBL" id="JAJFAT010000007">
    <property type="protein sequence ID" value="MCC3144904.1"/>
    <property type="molecule type" value="Genomic_DNA"/>
</dbReference>
<dbReference type="Gene3D" id="2.160.10.10">
    <property type="entry name" value="Hexapeptide repeat proteins"/>
    <property type="match status" value="1"/>
</dbReference>
<comment type="function">
    <text evidence="7">Catalyzes the N-acylation of UDP-3-O-acylglucosamine using 3-hydroxyacyl-ACP as the acyl donor. Is involved in the biosynthesis of lipid A, a phosphorylated glycolipid that anchors the lipopolysaccharide to the outer membrane of the cell.</text>
</comment>
<accession>A0AAW4WZE6</accession>
<dbReference type="Proteomes" id="UP001199296">
    <property type="component" value="Unassembled WGS sequence"/>
</dbReference>
<evidence type="ECO:0000256" key="6">
    <source>
        <dbReference type="ARBA" id="ARBA00023315"/>
    </source>
</evidence>
<dbReference type="CDD" id="cd03352">
    <property type="entry name" value="LbH_LpxD"/>
    <property type="match status" value="1"/>
</dbReference>
<keyword evidence="3 7" id="KW-0808">Transferase</keyword>